<keyword evidence="11" id="KW-1133">Transmembrane helix</keyword>
<dbReference type="PRINTS" id="PR00344">
    <property type="entry name" value="BCTRLSENSOR"/>
</dbReference>
<dbReference type="PANTHER" id="PTHR44936:SF9">
    <property type="entry name" value="SENSOR PROTEIN CREC"/>
    <property type="match status" value="1"/>
</dbReference>
<dbReference type="GO" id="GO:0000155">
    <property type="term" value="F:phosphorelay sensor kinase activity"/>
    <property type="evidence" value="ECO:0007669"/>
    <property type="project" value="InterPro"/>
</dbReference>
<keyword evidence="11" id="KW-0472">Membrane</keyword>
<feature type="transmembrane region" description="Helical" evidence="11">
    <location>
        <begin position="15"/>
        <end position="32"/>
    </location>
</feature>
<name>A0A345NP71_9MICO</name>
<evidence type="ECO:0000256" key="2">
    <source>
        <dbReference type="ARBA" id="ARBA00004651"/>
    </source>
</evidence>
<keyword evidence="7 13" id="KW-0418">Kinase</keyword>
<comment type="catalytic activity">
    <reaction evidence="1">
        <text>ATP + protein L-histidine = ADP + protein N-phospho-L-histidine.</text>
        <dbReference type="EC" id="2.7.13.3"/>
    </reaction>
</comment>
<gene>
    <name evidence="13" type="ORF">DV701_12510</name>
</gene>
<dbReference type="InterPro" id="IPR004358">
    <property type="entry name" value="Sig_transdc_His_kin-like_C"/>
</dbReference>
<dbReference type="SMART" id="SM00387">
    <property type="entry name" value="HATPase_c"/>
    <property type="match status" value="1"/>
</dbReference>
<keyword evidence="8" id="KW-0902">Two-component regulatory system</keyword>
<dbReference type="PANTHER" id="PTHR44936">
    <property type="entry name" value="SENSOR PROTEIN CREC"/>
    <property type="match status" value="1"/>
</dbReference>
<dbReference type="Gene3D" id="3.30.565.10">
    <property type="entry name" value="Histidine kinase-like ATPase, C-terminal domain"/>
    <property type="match status" value="1"/>
</dbReference>
<keyword evidence="11" id="KW-0812">Transmembrane</keyword>
<feature type="domain" description="Histidine kinase" evidence="12">
    <location>
        <begin position="138"/>
        <end position="351"/>
    </location>
</feature>
<protein>
    <recommendedName>
        <fullName evidence="3">histidine kinase</fullName>
        <ecNumber evidence="3">2.7.13.3</ecNumber>
    </recommendedName>
</protein>
<feature type="region of interest" description="Disordered" evidence="10">
    <location>
        <begin position="379"/>
        <end position="407"/>
    </location>
</feature>
<accession>A0A345NP71</accession>
<dbReference type="EMBL" id="CP031229">
    <property type="protein sequence ID" value="AXH96829.1"/>
    <property type="molecule type" value="Genomic_DNA"/>
</dbReference>
<keyword evidence="6" id="KW-0808">Transferase</keyword>
<dbReference type="Pfam" id="PF02518">
    <property type="entry name" value="HATPase_c"/>
    <property type="match status" value="1"/>
</dbReference>
<dbReference type="Gene3D" id="1.10.287.130">
    <property type="match status" value="1"/>
</dbReference>
<evidence type="ECO:0000259" key="12">
    <source>
        <dbReference type="PROSITE" id="PS50109"/>
    </source>
</evidence>
<keyword evidence="14" id="KW-1185">Reference proteome</keyword>
<evidence type="ECO:0000313" key="13">
    <source>
        <dbReference type="EMBL" id="AXH96829.1"/>
    </source>
</evidence>
<dbReference type="SMART" id="SM00388">
    <property type="entry name" value="HisKA"/>
    <property type="match status" value="1"/>
</dbReference>
<comment type="subcellular location">
    <subcellularLocation>
        <location evidence="2">Cell membrane</location>
        <topology evidence="2">Multi-pass membrane protein</topology>
    </subcellularLocation>
</comment>
<dbReference type="SUPFAM" id="SSF55874">
    <property type="entry name" value="ATPase domain of HSP90 chaperone/DNA topoisomerase II/histidine kinase"/>
    <property type="match status" value="1"/>
</dbReference>
<evidence type="ECO:0000256" key="6">
    <source>
        <dbReference type="ARBA" id="ARBA00022679"/>
    </source>
</evidence>
<evidence type="ECO:0000256" key="10">
    <source>
        <dbReference type="SAM" id="MobiDB-lite"/>
    </source>
</evidence>
<evidence type="ECO:0000256" key="8">
    <source>
        <dbReference type="ARBA" id="ARBA00023012"/>
    </source>
</evidence>
<dbReference type="InterPro" id="IPR003594">
    <property type="entry name" value="HATPase_dom"/>
</dbReference>
<evidence type="ECO:0000313" key="14">
    <source>
        <dbReference type="Proteomes" id="UP000253790"/>
    </source>
</evidence>
<dbReference type="GO" id="GO:0005886">
    <property type="term" value="C:plasma membrane"/>
    <property type="evidence" value="ECO:0007669"/>
    <property type="project" value="UniProtKB-SubCell"/>
</dbReference>
<dbReference type="SUPFAM" id="SSF47384">
    <property type="entry name" value="Homodimeric domain of signal transducing histidine kinase"/>
    <property type="match status" value="1"/>
</dbReference>
<dbReference type="InterPro" id="IPR036890">
    <property type="entry name" value="HATPase_C_sf"/>
</dbReference>
<evidence type="ECO:0000256" key="1">
    <source>
        <dbReference type="ARBA" id="ARBA00000085"/>
    </source>
</evidence>
<keyword evidence="9" id="KW-0843">Virulence</keyword>
<evidence type="ECO:0000256" key="7">
    <source>
        <dbReference type="ARBA" id="ARBA00022777"/>
    </source>
</evidence>
<dbReference type="EC" id="2.7.13.3" evidence="3"/>
<keyword evidence="4" id="KW-1003">Cell membrane</keyword>
<dbReference type="InterPro" id="IPR050980">
    <property type="entry name" value="2C_sensor_his_kinase"/>
</dbReference>
<organism evidence="13 14">
    <name type="scientific">Ornithinimicrobium avium</name>
    <dbReference type="NCBI Taxonomy" id="2283195"/>
    <lineage>
        <taxon>Bacteria</taxon>
        <taxon>Bacillati</taxon>
        <taxon>Actinomycetota</taxon>
        <taxon>Actinomycetes</taxon>
        <taxon>Micrococcales</taxon>
        <taxon>Ornithinimicrobiaceae</taxon>
        <taxon>Ornithinimicrobium</taxon>
    </lineage>
</organism>
<evidence type="ECO:0000256" key="5">
    <source>
        <dbReference type="ARBA" id="ARBA00022553"/>
    </source>
</evidence>
<reference evidence="13 14" key="1">
    <citation type="submission" date="2018-07" db="EMBL/GenBank/DDBJ databases">
        <title>Complete genome sequencing of Ornithinimicrobium sp. AMA3305.</title>
        <authorList>
            <person name="Bae J.-W."/>
        </authorList>
    </citation>
    <scope>NUCLEOTIDE SEQUENCE [LARGE SCALE GENOMIC DNA]</scope>
    <source>
        <strain evidence="13 14">AMA3305</strain>
    </source>
</reference>
<dbReference type="InterPro" id="IPR036097">
    <property type="entry name" value="HisK_dim/P_sf"/>
</dbReference>
<dbReference type="CDD" id="cd00082">
    <property type="entry name" value="HisKA"/>
    <property type="match status" value="1"/>
</dbReference>
<dbReference type="Proteomes" id="UP000253790">
    <property type="component" value="Chromosome"/>
</dbReference>
<evidence type="ECO:0000256" key="4">
    <source>
        <dbReference type="ARBA" id="ARBA00022475"/>
    </source>
</evidence>
<evidence type="ECO:0000256" key="3">
    <source>
        <dbReference type="ARBA" id="ARBA00012438"/>
    </source>
</evidence>
<dbReference type="RefSeq" id="WP_114928694.1">
    <property type="nucleotide sequence ID" value="NZ_CP031229.1"/>
</dbReference>
<feature type="compositionally biased region" description="Basic and acidic residues" evidence="10">
    <location>
        <begin position="397"/>
        <end position="407"/>
    </location>
</feature>
<keyword evidence="5" id="KW-0597">Phosphoprotein</keyword>
<dbReference type="KEGG" id="orn:DV701_12510"/>
<dbReference type="PROSITE" id="PS50109">
    <property type="entry name" value="HIS_KIN"/>
    <property type="match status" value="1"/>
</dbReference>
<sequence>MVGVHEVDGVVRSRLFAAWALLAVGCTVWMWLAPGDEVVPFHLVWIGFALAYGFEAWPLRPTIVSLAAVTLATGAILVRRAATGVIAWEETSEILLMLLLAALVIWHVQRRDAALDAVTLLAERDAESSAQRVRLARLTSHEMRTPLTISLGYVELILARPVEPDLREELEVLHDELGRLARASDRLLRMIRLGQPLERSAVDVDALLQETARRWSTVAQRNWVVRSEGGTVSASAERLRACLDTLIENAVRHTAEGDVVLLHGSRTADHLWLTVADSGPGLDADLVAAVNGRRPHEAHLAEHAGADGLGARTGLGITLVQEIVETRGGRVVAGRSHLGGALVLLVVPAEIPHADDEQGTTSTGPAAVVRPVGDLEIEAARWADLSPDPPPGTAAALEREEGSPHPG</sequence>
<proteinExistence type="predicted"/>
<feature type="transmembrane region" description="Helical" evidence="11">
    <location>
        <begin position="94"/>
        <end position="109"/>
    </location>
</feature>
<dbReference type="Pfam" id="PF00512">
    <property type="entry name" value="HisKA"/>
    <property type="match status" value="1"/>
</dbReference>
<evidence type="ECO:0000256" key="11">
    <source>
        <dbReference type="SAM" id="Phobius"/>
    </source>
</evidence>
<feature type="transmembrane region" description="Helical" evidence="11">
    <location>
        <begin position="63"/>
        <end position="82"/>
    </location>
</feature>
<dbReference type="OrthoDB" id="5241402at2"/>
<dbReference type="InterPro" id="IPR003661">
    <property type="entry name" value="HisK_dim/P_dom"/>
</dbReference>
<dbReference type="InterPro" id="IPR005467">
    <property type="entry name" value="His_kinase_dom"/>
</dbReference>
<evidence type="ECO:0000256" key="9">
    <source>
        <dbReference type="ARBA" id="ARBA00023026"/>
    </source>
</evidence>
<dbReference type="AlphaFoldDB" id="A0A345NP71"/>